<feature type="transmembrane region" description="Helical" evidence="1">
    <location>
        <begin position="54"/>
        <end position="72"/>
    </location>
</feature>
<proteinExistence type="predicted"/>
<keyword evidence="1" id="KW-0472">Membrane</keyword>
<reference evidence="3" key="1">
    <citation type="journal article" date="2019" name="Int. J. Syst. Evol. Microbiol.">
        <title>The Global Catalogue of Microorganisms (GCM) 10K type strain sequencing project: providing services to taxonomists for standard genome sequencing and annotation.</title>
        <authorList>
            <consortium name="The Broad Institute Genomics Platform"/>
            <consortium name="The Broad Institute Genome Sequencing Center for Infectious Disease"/>
            <person name="Wu L."/>
            <person name="Ma J."/>
        </authorList>
    </citation>
    <scope>NUCLEOTIDE SEQUENCE [LARGE SCALE GENOMIC DNA]</scope>
    <source>
        <strain evidence="3">KCTC 33576</strain>
    </source>
</reference>
<dbReference type="EMBL" id="JBHUOP010000002">
    <property type="protein sequence ID" value="MFD2840114.1"/>
    <property type="molecule type" value="Genomic_DNA"/>
</dbReference>
<sequence length="111" mass="12093">MSVPDQFESWSAFQSNSFGALSSGDEAYPEFFDESVSRTYYAGTSRRLQSVQEVARAIFLIAVMLVAAIFVMRSVDSRTAPSAAVSTHESAAVTTQVWPSSRLGNLVPIHL</sequence>
<protein>
    <submittedName>
        <fullName evidence="2">Uncharacterized protein</fullName>
    </submittedName>
</protein>
<keyword evidence="3" id="KW-1185">Reference proteome</keyword>
<evidence type="ECO:0000313" key="3">
    <source>
        <dbReference type="Proteomes" id="UP001597391"/>
    </source>
</evidence>
<evidence type="ECO:0000256" key="1">
    <source>
        <dbReference type="SAM" id="Phobius"/>
    </source>
</evidence>
<evidence type="ECO:0000313" key="2">
    <source>
        <dbReference type="EMBL" id="MFD2840114.1"/>
    </source>
</evidence>
<dbReference type="RefSeq" id="WP_377465788.1">
    <property type="nucleotide sequence ID" value="NZ_JBHUOP010000002.1"/>
</dbReference>
<comment type="caution">
    <text evidence="2">The sequence shown here is derived from an EMBL/GenBank/DDBJ whole genome shotgun (WGS) entry which is preliminary data.</text>
</comment>
<keyword evidence="1" id="KW-0812">Transmembrane</keyword>
<name>A0ABW5XG92_9MICO</name>
<dbReference type="Proteomes" id="UP001597391">
    <property type="component" value="Unassembled WGS sequence"/>
</dbReference>
<keyword evidence="1" id="KW-1133">Transmembrane helix</keyword>
<accession>A0ABW5XG92</accession>
<organism evidence="2 3">
    <name type="scientific">Populibacterium corticicola</name>
    <dbReference type="NCBI Taxonomy" id="1812826"/>
    <lineage>
        <taxon>Bacteria</taxon>
        <taxon>Bacillati</taxon>
        <taxon>Actinomycetota</taxon>
        <taxon>Actinomycetes</taxon>
        <taxon>Micrococcales</taxon>
        <taxon>Jonesiaceae</taxon>
        <taxon>Populibacterium</taxon>
    </lineage>
</organism>
<gene>
    <name evidence="2" type="ORF">ACFSYH_05970</name>
</gene>